<dbReference type="Proteomes" id="UP001304769">
    <property type="component" value="Unassembled WGS sequence"/>
</dbReference>
<evidence type="ECO:0000313" key="2">
    <source>
        <dbReference type="EMBL" id="MEA5456965.1"/>
    </source>
</evidence>
<protein>
    <submittedName>
        <fullName evidence="2">Uncharacterized protein</fullName>
    </submittedName>
</protein>
<feature type="transmembrane region" description="Helical" evidence="1">
    <location>
        <begin position="122"/>
        <end position="141"/>
    </location>
</feature>
<keyword evidence="1" id="KW-1133">Transmembrane helix</keyword>
<evidence type="ECO:0000313" key="3">
    <source>
        <dbReference type="Proteomes" id="UP001304769"/>
    </source>
</evidence>
<dbReference type="EMBL" id="JAYGGQ010000019">
    <property type="protein sequence ID" value="MEA5456965.1"/>
    <property type="molecule type" value="Genomic_DNA"/>
</dbReference>
<organism evidence="2 3">
    <name type="scientific">Sinomonas terricola</name>
    <dbReference type="NCBI Taxonomy" id="3110330"/>
    <lineage>
        <taxon>Bacteria</taxon>
        <taxon>Bacillati</taxon>
        <taxon>Actinomycetota</taxon>
        <taxon>Actinomycetes</taxon>
        <taxon>Micrococcales</taxon>
        <taxon>Micrococcaceae</taxon>
        <taxon>Sinomonas</taxon>
    </lineage>
</organism>
<feature type="transmembrane region" description="Helical" evidence="1">
    <location>
        <begin position="61"/>
        <end position="81"/>
    </location>
</feature>
<sequence length="177" mass="18676">MMTALPAVLGHPEIGYATDWNADAWAGWWTWASIAMAGVIALPWIGRALGRRLYIEGPEGVAYLVAAGGFVFVIVASMQMFRHAPSGDVVWQLFFLYAGFALALAINIGILTGELYGWARRLAVGIPSGLLGGFLVCGGINEWVTRSAASLGITAGGFLILVAAVAAIGIGYAFSRR</sequence>
<gene>
    <name evidence="2" type="ORF">SPF06_19760</name>
</gene>
<keyword evidence="1" id="KW-0472">Membrane</keyword>
<keyword evidence="3" id="KW-1185">Reference proteome</keyword>
<evidence type="ECO:0000256" key="1">
    <source>
        <dbReference type="SAM" id="Phobius"/>
    </source>
</evidence>
<reference evidence="2 3" key="1">
    <citation type="submission" date="2023-12" db="EMBL/GenBank/DDBJ databases">
        <title>Sinomonas terricola sp. nov, isolated from litchi orchard soil in Guangdong, PR China.</title>
        <authorList>
            <person name="Jiaxin W."/>
            <person name="Yang Z."/>
            <person name="Honghui Z."/>
        </authorList>
    </citation>
    <scope>NUCLEOTIDE SEQUENCE [LARGE SCALE GENOMIC DNA]</scope>
    <source>
        <strain evidence="2 3">JGH33</strain>
    </source>
</reference>
<feature type="transmembrane region" description="Helical" evidence="1">
    <location>
        <begin position="93"/>
        <end position="110"/>
    </location>
</feature>
<accession>A0ABU5TBS3</accession>
<name>A0ABU5TBS3_9MICC</name>
<proteinExistence type="predicted"/>
<feature type="transmembrane region" description="Helical" evidence="1">
    <location>
        <begin position="153"/>
        <end position="174"/>
    </location>
</feature>
<keyword evidence="1" id="KW-0812">Transmembrane</keyword>
<dbReference type="RefSeq" id="WP_323280876.1">
    <property type="nucleotide sequence ID" value="NZ_JAYGGQ010000019.1"/>
</dbReference>
<comment type="caution">
    <text evidence="2">The sequence shown here is derived from an EMBL/GenBank/DDBJ whole genome shotgun (WGS) entry which is preliminary data.</text>
</comment>
<feature type="transmembrane region" description="Helical" evidence="1">
    <location>
        <begin position="28"/>
        <end position="49"/>
    </location>
</feature>